<dbReference type="Gene3D" id="2.140.10.30">
    <property type="entry name" value="Dipeptidylpeptidase IV, N-terminal domain"/>
    <property type="match status" value="1"/>
</dbReference>
<gene>
    <name evidence="4" type="ORF">Tsumi_14660</name>
</gene>
<dbReference type="EMBL" id="BAAFSF010000004">
    <property type="protein sequence ID" value="GAB1252360.1"/>
    <property type="molecule type" value="Genomic_DNA"/>
</dbReference>
<dbReference type="SUPFAM" id="SSF82171">
    <property type="entry name" value="DPP6 N-terminal domain-like"/>
    <property type="match status" value="1"/>
</dbReference>
<dbReference type="InterPro" id="IPR029058">
    <property type="entry name" value="AB_hydrolase_fold"/>
</dbReference>
<accession>A0ABQ0E3N8</accession>
<dbReference type="Gene3D" id="3.40.50.1820">
    <property type="entry name" value="alpha/beta hydrolase"/>
    <property type="match status" value="1"/>
</dbReference>
<dbReference type="InterPro" id="IPR050278">
    <property type="entry name" value="Serine_Prot_S9B/DPPIV"/>
</dbReference>
<evidence type="ECO:0000313" key="5">
    <source>
        <dbReference type="Proteomes" id="UP001628220"/>
    </source>
</evidence>
<dbReference type="RefSeq" id="WP_411916116.1">
    <property type="nucleotide sequence ID" value="NZ_BAAFSF010000004.1"/>
</dbReference>
<dbReference type="PANTHER" id="PTHR11731:SF193">
    <property type="entry name" value="DIPEPTIDYL PEPTIDASE 9"/>
    <property type="match status" value="1"/>
</dbReference>
<name>A0ABQ0E3N8_9PORP</name>
<feature type="chain" id="PRO_5045157500" evidence="1">
    <location>
        <begin position="30"/>
        <end position="729"/>
    </location>
</feature>
<evidence type="ECO:0000259" key="2">
    <source>
        <dbReference type="Pfam" id="PF00326"/>
    </source>
</evidence>
<dbReference type="InterPro" id="IPR002469">
    <property type="entry name" value="Peptidase_S9B_N"/>
</dbReference>
<sequence length="729" mass="82493">MIHLKKTLRQTLFAIALLSLGAVSLPAQQPLTIEVATPGSNEFYESFYPEYLSGLTWLQSTAIWRQEATLQGCTPGGKKSALLTIEDLFRLVPSDEYFARLKSYGKAFPYYQALECGLLAIYGDNVYLIDVAQQKLVRTFPRKDADQQPYELLEFDPNGAYVVARSAKGVLGILTPTQFTEIATNEGNEIVYGEAVHQREFGIEKGIFISPKGDQVAFYRMDQSMVPEYPIVDYISNEKAEVKPLRYPMAGDRSHHVTIGIYKVATGKTIYLEAPSDKETFLTNIAWTPNAKQILVAEVARHQDRCTLNEYDATSGHCIRTLFEESDPKYVEPQTPAIFLNDGTGRFLWLSRRDGFNHIYLYDRGGKLLKQITKGDWEVLEVKGFADKKRQILFTSTKASPLEERFYSVAIKSGKLTDLTPQRGVHSVVSNEEGTAFIDQFTSPEVARRISLINTKGKKPTTLLDAKDKTKAFVMPTVTLDSLTADDGATKLYYRIIKPSNFDPAKKYPLILYVYGGPHAQMINCTPNYGAGGWELYMAEQGYIMLCLDNRGSANRGKAFEDVIHRQVGTVEMRDQIKGVRHLMAEPWVDNNRIGVYGWSFGGFMTTNLMLSYPEIFKVGVAGGPVMDWRYYEIMYGERYNDMPQENPEGYKANNLTLRAGDLKGRLLLIHGVIDNVVLWQHAQRFVQAAIKAGTMPDTFYYPTHEHNVRGNDRVHLNRVITRYFQDHL</sequence>
<evidence type="ECO:0000313" key="4">
    <source>
        <dbReference type="EMBL" id="GAB1252360.1"/>
    </source>
</evidence>
<evidence type="ECO:0000259" key="3">
    <source>
        <dbReference type="Pfam" id="PF00930"/>
    </source>
</evidence>
<comment type="caution">
    <text evidence="4">The sequence shown here is derived from an EMBL/GenBank/DDBJ whole genome shotgun (WGS) entry which is preliminary data.</text>
</comment>
<protein>
    <submittedName>
        <fullName evidence="4">S9 family peptidase</fullName>
    </submittedName>
</protein>
<dbReference type="SUPFAM" id="SSF53474">
    <property type="entry name" value="alpha/beta-Hydrolases"/>
    <property type="match status" value="1"/>
</dbReference>
<reference evidence="4 5" key="1">
    <citation type="journal article" date="2025" name="Int. J. Syst. Evol. Microbiol.">
        <title>Desulfovibrio falkowii sp. nov., Porphyromonas miyakawae sp. nov., Mediterraneibacter flintii sp. nov. and Owariibacterium komagatae gen. nov., sp. nov., isolated from human faeces.</title>
        <authorList>
            <person name="Hamaguchi T."/>
            <person name="Ohara M."/>
            <person name="Hisatomi A."/>
            <person name="Sekiguchi K."/>
            <person name="Takeda J.I."/>
            <person name="Ueyama J."/>
            <person name="Ito M."/>
            <person name="Nishiwaki H."/>
            <person name="Ogi T."/>
            <person name="Hirayama M."/>
            <person name="Ohkuma M."/>
            <person name="Sakamoto M."/>
            <person name="Ohno K."/>
        </authorList>
    </citation>
    <scope>NUCLEOTIDE SEQUENCE [LARGE SCALE GENOMIC DNA]</scope>
    <source>
        <strain evidence="4 5">13CB11C</strain>
    </source>
</reference>
<keyword evidence="5" id="KW-1185">Reference proteome</keyword>
<evidence type="ECO:0000256" key="1">
    <source>
        <dbReference type="SAM" id="SignalP"/>
    </source>
</evidence>
<dbReference type="Proteomes" id="UP001628220">
    <property type="component" value="Unassembled WGS sequence"/>
</dbReference>
<feature type="domain" description="Peptidase S9 prolyl oligopeptidase catalytic" evidence="2">
    <location>
        <begin position="535"/>
        <end position="729"/>
    </location>
</feature>
<feature type="signal peptide" evidence="1">
    <location>
        <begin position="1"/>
        <end position="29"/>
    </location>
</feature>
<dbReference type="PANTHER" id="PTHR11731">
    <property type="entry name" value="PROTEASE FAMILY S9B,C DIPEPTIDYL-PEPTIDASE IV-RELATED"/>
    <property type="match status" value="1"/>
</dbReference>
<organism evidence="4 5">
    <name type="scientific">Porphyromonas miyakawae</name>
    <dbReference type="NCBI Taxonomy" id="3137470"/>
    <lineage>
        <taxon>Bacteria</taxon>
        <taxon>Pseudomonadati</taxon>
        <taxon>Bacteroidota</taxon>
        <taxon>Bacteroidia</taxon>
        <taxon>Bacteroidales</taxon>
        <taxon>Porphyromonadaceae</taxon>
        <taxon>Porphyromonas</taxon>
    </lineage>
</organism>
<proteinExistence type="predicted"/>
<keyword evidence="1" id="KW-0732">Signal</keyword>
<dbReference type="InterPro" id="IPR001375">
    <property type="entry name" value="Peptidase_S9_cat"/>
</dbReference>
<feature type="domain" description="Dipeptidylpeptidase IV N-terminal" evidence="3">
    <location>
        <begin position="124"/>
        <end position="446"/>
    </location>
</feature>
<dbReference type="Pfam" id="PF00326">
    <property type="entry name" value="Peptidase_S9"/>
    <property type="match status" value="1"/>
</dbReference>
<dbReference type="Pfam" id="PF00930">
    <property type="entry name" value="DPPIV_N"/>
    <property type="match status" value="1"/>
</dbReference>